<evidence type="ECO:0000259" key="14">
    <source>
        <dbReference type="Pfam" id="PF00930"/>
    </source>
</evidence>
<evidence type="ECO:0000256" key="1">
    <source>
        <dbReference type="ARBA" id="ARBA00004606"/>
    </source>
</evidence>
<dbReference type="Proteomes" id="UP001497623">
    <property type="component" value="Unassembled WGS sequence"/>
</dbReference>
<sequence>MIPDDYRGGGSQLTGNRDMVNILLPPIHSIVELVAPAHSNRNWRGVLISLLVISIVLALIVCCVILLTPLNEGPNLSGERFTLNDIISGKFNPPKFRGQWVSATEFVYLDDFGGLSMVNVSDLNITSIISNITYDHLKIEEFEVSPDKEYLLLRHQTPKSSPRLHQGARYSILKINTTHPGINNEVAPIPLTPFHSNSSDPTRHPELLYVTWAPSDTGSSLIMVFNNDIFIKNTLNLTAVHRLTTTGEENTIYNGVTDFLYKNFILHTTSAMWVSSDGSKLVYATFNDSQVTQAHIPVYTHQYPNLINVRYPKVDTTNPSVSLWVQGLYNSTALAQDLKPPNRVKNQDYYFTSVSWVDPETVTIVWKNRDQNISVTTLCRPPMWYCKEIYAEKCDQDQWILNDASALIGHNRTTYITIASLADPTVGTFPHIHQGQVHEKHISPLTSGPYTVYKLLTWDTKQNNVYYIGNIEDKPGERHLWRVTSLEALVPRLQECLTCYLNYTEPACKHYTPVMTPDNTNEIILHCEGPGVPHTVVYSINEGEVMLWLQENPQLQILSSSVAWPQQKDIKVRVDTDYIARVRLHLPPELVEEEAYFHPVILSPSGPLGQQTITHRWGANFNTFLASNRSWVVVEVDGRGSSGQDLKNYYAPARHLGNLEAADHLKVTRYLLKHLEFLDGDRVGVWGHGHSGFNALTMLLQDTHNTIKCAAAIAPVADWKLYVSYYSERYMGSARVGPGNNYRGYEDSSLLRHAKHFHNKSLLLLHGTADTNVHYGQTLKLSKHLTEENVVSRQQSYTDEGHSLSGVLEHLYISIENYFDACFPDYDDQEMDILFGT</sequence>
<gene>
    <name evidence="15" type="ORF">MNOR_LOCUS21524</name>
</gene>
<keyword evidence="5" id="KW-0378">Hydrolase</keyword>
<feature type="non-terminal residue" evidence="15">
    <location>
        <position position="837"/>
    </location>
</feature>
<keyword evidence="4 12" id="KW-0812">Transmembrane</keyword>
<dbReference type="Pfam" id="PF00930">
    <property type="entry name" value="DPPIV_N"/>
    <property type="match status" value="1"/>
</dbReference>
<feature type="domain" description="Peptidase S9 prolyl oligopeptidase catalytic" evidence="13">
    <location>
        <begin position="620"/>
        <end position="822"/>
    </location>
</feature>
<evidence type="ECO:0000256" key="8">
    <source>
        <dbReference type="ARBA" id="ARBA00022989"/>
    </source>
</evidence>
<keyword evidence="6" id="KW-0720">Serine protease</keyword>
<evidence type="ECO:0000256" key="6">
    <source>
        <dbReference type="ARBA" id="ARBA00022825"/>
    </source>
</evidence>
<evidence type="ECO:0000256" key="9">
    <source>
        <dbReference type="ARBA" id="ARBA00023136"/>
    </source>
</evidence>
<accession>A0AAV2R9F8</accession>
<dbReference type="InterPro" id="IPR002469">
    <property type="entry name" value="Peptidase_S9B_N"/>
</dbReference>
<dbReference type="PANTHER" id="PTHR11731">
    <property type="entry name" value="PROTEASE FAMILY S9B,C DIPEPTIDYL-PEPTIDASE IV-RELATED"/>
    <property type="match status" value="1"/>
</dbReference>
<dbReference type="InterPro" id="IPR029058">
    <property type="entry name" value="AB_hydrolase_fold"/>
</dbReference>
<keyword evidence="16" id="KW-1185">Reference proteome</keyword>
<dbReference type="Pfam" id="PF00326">
    <property type="entry name" value="Peptidase_S9"/>
    <property type="match status" value="1"/>
</dbReference>
<evidence type="ECO:0000256" key="5">
    <source>
        <dbReference type="ARBA" id="ARBA00022801"/>
    </source>
</evidence>
<feature type="transmembrane region" description="Helical" evidence="12">
    <location>
        <begin position="46"/>
        <end position="67"/>
    </location>
</feature>
<dbReference type="Gene3D" id="2.140.10.30">
    <property type="entry name" value="Dipeptidylpeptidase IV, N-terminal domain"/>
    <property type="match status" value="1"/>
</dbReference>
<dbReference type="SUPFAM" id="SSF82171">
    <property type="entry name" value="DPP6 N-terminal domain-like"/>
    <property type="match status" value="1"/>
</dbReference>
<comment type="subcellular location">
    <subcellularLocation>
        <location evidence="11">Endomembrane system</location>
        <topology evidence="11">Single-pass membrane protein</topology>
    </subcellularLocation>
    <subcellularLocation>
        <location evidence="1">Membrane</location>
        <topology evidence="1">Single-pass type II membrane protein</topology>
    </subcellularLocation>
</comment>
<evidence type="ECO:0000313" key="15">
    <source>
        <dbReference type="EMBL" id="CAL4118765.1"/>
    </source>
</evidence>
<dbReference type="AlphaFoldDB" id="A0AAV2R9F8"/>
<comment type="caution">
    <text evidence="15">The sequence shown here is derived from an EMBL/GenBank/DDBJ whole genome shotgun (WGS) entry which is preliminary data.</text>
</comment>
<keyword evidence="2" id="KW-0031">Aminopeptidase</keyword>
<evidence type="ECO:0000313" key="16">
    <source>
        <dbReference type="Proteomes" id="UP001497623"/>
    </source>
</evidence>
<dbReference type="InterPro" id="IPR050278">
    <property type="entry name" value="Serine_Prot_S9B/DPPIV"/>
</dbReference>
<dbReference type="GO" id="GO:0006508">
    <property type="term" value="P:proteolysis"/>
    <property type="evidence" value="ECO:0007669"/>
    <property type="project" value="UniProtKB-KW"/>
</dbReference>
<reference evidence="15 16" key="1">
    <citation type="submission" date="2024-05" db="EMBL/GenBank/DDBJ databases">
        <authorList>
            <person name="Wallberg A."/>
        </authorList>
    </citation>
    <scope>NUCLEOTIDE SEQUENCE [LARGE SCALE GENOMIC DNA]</scope>
</reference>
<keyword evidence="7" id="KW-0735">Signal-anchor</keyword>
<dbReference type="PANTHER" id="PTHR11731:SF200">
    <property type="entry name" value="DIPEPTIDYL PEPTIDASE 10, ISOFORM B"/>
    <property type="match status" value="1"/>
</dbReference>
<feature type="domain" description="Dipeptidylpeptidase IV N-terminal" evidence="14">
    <location>
        <begin position="145"/>
        <end position="533"/>
    </location>
</feature>
<evidence type="ECO:0000256" key="10">
    <source>
        <dbReference type="ARBA" id="ARBA00023180"/>
    </source>
</evidence>
<evidence type="ECO:0000256" key="4">
    <source>
        <dbReference type="ARBA" id="ARBA00022692"/>
    </source>
</evidence>
<dbReference type="SUPFAM" id="SSF53474">
    <property type="entry name" value="alpha/beta-Hydrolases"/>
    <property type="match status" value="1"/>
</dbReference>
<protein>
    <recommendedName>
        <fullName evidence="17">Inactive dipeptidyl peptidase 10</fullName>
    </recommendedName>
</protein>
<dbReference type="InterPro" id="IPR001375">
    <property type="entry name" value="Peptidase_S9_cat"/>
</dbReference>
<proteinExistence type="predicted"/>
<dbReference type="GO" id="GO:0005886">
    <property type="term" value="C:plasma membrane"/>
    <property type="evidence" value="ECO:0007669"/>
    <property type="project" value="TreeGrafter"/>
</dbReference>
<name>A0AAV2R9F8_MEGNR</name>
<evidence type="ECO:0000256" key="7">
    <source>
        <dbReference type="ARBA" id="ARBA00022968"/>
    </source>
</evidence>
<dbReference type="GO" id="GO:0008236">
    <property type="term" value="F:serine-type peptidase activity"/>
    <property type="evidence" value="ECO:0007669"/>
    <property type="project" value="UniProtKB-KW"/>
</dbReference>
<keyword evidence="9 12" id="KW-0472">Membrane</keyword>
<evidence type="ECO:0000256" key="12">
    <source>
        <dbReference type="SAM" id="Phobius"/>
    </source>
</evidence>
<dbReference type="Gene3D" id="3.40.50.1820">
    <property type="entry name" value="alpha/beta hydrolase"/>
    <property type="match status" value="1"/>
</dbReference>
<keyword evidence="10" id="KW-0325">Glycoprotein</keyword>
<keyword evidence="3" id="KW-0645">Protease</keyword>
<evidence type="ECO:0000259" key="13">
    <source>
        <dbReference type="Pfam" id="PF00326"/>
    </source>
</evidence>
<dbReference type="GO" id="GO:0004177">
    <property type="term" value="F:aminopeptidase activity"/>
    <property type="evidence" value="ECO:0007669"/>
    <property type="project" value="UniProtKB-KW"/>
</dbReference>
<evidence type="ECO:0008006" key="17">
    <source>
        <dbReference type="Google" id="ProtNLM"/>
    </source>
</evidence>
<dbReference type="GO" id="GO:0012505">
    <property type="term" value="C:endomembrane system"/>
    <property type="evidence" value="ECO:0007669"/>
    <property type="project" value="UniProtKB-SubCell"/>
</dbReference>
<evidence type="ECO:0000256" key="2">
    <source>
        <dbReference type="ARBA" id="ARBA00022438"/>
    </source>
</evidence>
<dbReference type="GO" id="GO:0008239">
    <property type="term" value="F:dipeptidyl-peptidase activity"/>
    <property type="evidence" value="ECO:0007669"/>
    <property type="project" value="TreeGrafter"/>
</dbReference>
<evidence type="ECO:0000256" key="11">
    <source>
        <dbReference type="ARBA" id="ARBA00037847"/>
    </source>
</evidence>
<evidence type="ECO:0000256" key="3">
    <source>
        <dbReference type="ARBA" id="ARBA00022670"/>
    </source>
</evidence>
<organism evidence="15 16">
    <name type="scientific">Meganyctiphanes norvegica</name>
    <name type="common">Northern krill</name>
    <name type="synonym">Thysanopoda norvegica</name>
    <dbReference type="NCBI Taxonomy" id="48144"/>
    <lineage>
        <taxon>Eukaryota</taxon>
        <taxon>Metazoa</taxon>
        <taxon>Ecdysozoa</taxon>
        <taxon>Arthropoda</taxon>
        <taxon>Crustacea</taxon>
        <taxon>Multicrustacea</taxon>
        <taxon>Malacostraca</taxon>
        <taxon>Eumalacostraca</taxon>
        <taxon>Eucarida</taxon>
        <taxon>Euphausiacea</taxon>
        <taxon>Euphausiidae</taxon>
        <taxon>Meganyctiphanes</taxon>
    </lineage>
</organism>
<keyword evidence="8 12" id="KW-1133">Transmembrane helix</keyword>
<dbReference type="EMBL" id="CAXKWB010017398">
    <property type="protein sequence ID" value="CAL4118765.1"/>
    <property type="molecule type" value="Genomic_DNA"/>
</dbReference>